<dbReference type="GO" id="GO:0016705">
    <property type="term" value="F:oxidoreductase activity, acting on paired donors, with incorporation or reduction of molecular oxygen"/>
    <property type="evidence" value="ECO:0007669"/>
    <property type="project" value="InterPro"/>
</dbReference>
<accession>A0A9W7MK65</accession>
<keyword evidence="1" id="KW-0349">Heme</keyword>
<proteinExistence type="inferred from homology"/>
<dbReference type="PRINTS" id="PR00463">
    <property type="entry name" value="EP450I"/>
</dbReference>
<dbReference type="InterPro" id="IPR002401">
    <property type="entry name" value="Cyt_P450_E_grp-I"/>
</dbReference>
<dbReference type="Pfam" id="PF00067">
    <property type="entry name" value="p450"/>
    <property type="match status" value="1"/>
</dbReference>
<reference evidence="3" key="1">
    <citation type="submission" date="2023-05" db="EMBL/GenBank/DDBJ databases">
        <title>Genome and transcriptome analyses reveal genes involved in the formation of fine ridges on petal epidermal cells in Hibiscus trionum.</title>
        <authorList>
            <person name="Koshimizu S."/>
            <person name="Masuda S."/>
            <person name="Ishii T."/>
            <person name="Shirasu K."/>
            <person name="Hoshino A."/>
            <person name="Arita M."/>
        </authorList>
    </citation>
    <scope>NUCLEOTIDE SEQUENCE</scope>
    <source>
        <strain evidence="3">Hamamatsu line</strain>
    </source>
</reference>
<dbReference type="InterPro" id="IPR036396">
    <property type="entry name" value="Cyt_P450_sf"/>
</dbReference>
<evidence type="ECO:0000313" key="3">
    <source>
        <dbReference type="EMBL" id="GMJ03597.1"/>
    </source>
</evidence>
<dbReference type="InterPro" id="IPR001128">
    <property type="entry name" value="Cyt_P450"/>
</dbReference>
<evidence type="ECO:0000313" key="4">
    <source>
        <dbReference type="Proteomes" id="UP001165190"/>
    </source>
</evidence>
<dbReference type="GO" id="GO:0005506">
    <property type="term" value="F:iron ion binding"/>
    <property type="evidence" value="ECO:0007669"/>
    <property type="project" value="InterPro"/>
</dbReference>
<keyword evidence="2" id="KW-0472">Membrane</keyword>
<dbReference type="GO" id="GO:0004497">
    <property type="term" value="F:monooxygenase activity"/>
    <property type="evidence" value="ECO:0007669"/>
    <property type="project" value="UniProtKB-KW"/>
</dbReference>
<dbReference type="InterPro" id="IPR017972">
    <property type="entry name" value="Cyt_P450_CS"/>
</dbReference>
<dbReference type="EMBL" id="BSYR01000037">
    <property type="protein sequence ID" value="GMJ03597.1"/>
    <property type="molecule type" value="Genomic_DNA"/>
</dbReference>
<comment type="caution">
    <text evidence="3">The sequence shown here is derived from an EMBL/GenBank/DDBJ whole genome shotgun (WGS) entry which is preliminary data.</text>
</comment>
<name>A0A9W7MK65_HIBTR</name>
<keyword evidence="1" id="KW-0560">Oxidoreductase</keyword>
<dbReference type="Gene3D" id="1.10.630.10">
    <property type="entry name" value="Cytochrome P450"/>
    <property type="match status" value="1"/>
</dbReference>
<keyword evidence="1" id="KW-0479">Metal-binding</keyword>
<dbReference type="Proteomes" id="UP001165190">
    <property type="component" value="Unassembled WGS sequence"/>
</dbReference>
<comment type="similarity">
    <text evidence="1">Belongs to the cytochrome P450 family.</text>
</comment>
<dbReference type="PANTHER" id="PTHR47949:SF4">
    <property type="entry name" value="TYROSINE N-MONOOXYGENASE"/>
    <property type="match status" value="1"/>
</dbReference>
<evidence type="ECO:0000256" key="1">
    <source>
        <dbReference type="RuleBase" id="RU000461"/>
    </source>
</evidence>
<dbReference type="SUPFAM" id="SSF48264">
    <property type="entry name" value="Cytochrome P450"/>
    <property type="match status" value="1"/>
</dbReference>
<dbReference type="OrthoDB" id="2789670at2759"/>
<sequence length="87" mass="9670">MGEIDLAEIELKFISFSTGRRACMGAALGTAITVMLLARLIQGFSWTLPPNEVNTDLSESENKLFLAKPFHAVDEPRLPTHELYSTF</sequence>
<dbReference type="GO" id="GO:0020037">
    <property type="term" value="F:heme binding"/>
    <property type="evidence" value="ECO:0007669"/>
    <property type="project" value="InterPro"/>
</dbReference>
<keyword evidence="1" id="KW-0408">Iron</keyword>
<dbReference type="PANTHER" id="PTHR47949">
    <property type="entry name" value="CYTOCHROME P450 703A2-RELATED-RELATED"/>
    <property type="match status" value="1"/>
</dbReference>
<gene>
    <name evidence="3" type="ORF">HRI_004028900</name>
</gene>
<protein>
    <submittedName>
        <fullName evidence="3">Cytochrome P450, family 79, subfamily B, polypeptide 2</fullName>
    </submittedName>
</protein>
<evidence type="ECO:0000256" key="2">
    <source>
        <dbReference type="SAM" id="Phobius"/>
    </source>
</evidence>
<keyword evidence="4" id="KW-1185">Reference proteome</keyword>
<dbReference type="InterPro" id="IPR051382">
    <property type="entry name" value="CYP450_AA/FA_Hydroxylases"/>
</dbReference>
<dbReference type="AlphaFoldDB" id="A0A9W7MK65"/>
<dbReference type="PROSITE" id="PS00086">
    <property type="entry name" value="CYTOCHROME_P450"/>
    <property type="match status" value="1"/>
</dbReference>
<keyword evidence="2" id="KW-0812">Transmembrane</keyword>
<feature type="transmembrane region" description="Helical" evidence="2">
    <location>
        <begin position="22"/>
        <end position="41"/>
    </location>
</feature>
<keyword evidence="2" id="KW-1133">Transmembrane helix</keyword>
<keyword evidence="1" id="KW-0503">Monooxygenase</keyword>
<organism evidence="3 4">
    <name type="scientific">Hibiscus trionum</name>
    <name type="common">Flower of an hour</name>
    <dbReference type="NCBI Taxonomy" id="183268"/>
    <lineage>
        <taxon>Eukaryota</taxon>
        <taxon>Viridiplantae</taxon>
        <taxon>Streptophyta</taxon>
        <taxon>Embryophyta</taxon>
        <taxon>Tracheophyta</taxon>
        <taxon>Spermatophyta</taxon>
        <taxon>Magnoliopsida</taxon>
        <taxon>eudicotyledons</taxon>
        <taxon>Gunneridae</taxon>
        <taxon>Pentapetalae</taxon>
        <taxon>rosids</taxon>
        <taxon>malvids</taxon>
        <taxon>Malvales</taxon>
        <taxon>Malvaceae</taxon>
        <taxon>Malvoideae</taxon>
        <taxon>Hibiscus</taxon>
    </lineage>
</organism>